<dbReference type="GO" id="GO:0016020">
    <property type="term" value="C:membrane"/>
    <property type="evidence" value="ECO:0007669"/>
    <property type="project" value="UniProtKB-SubCell"/>
</dbReference>
<keyword evidence="6 7" id="KW-0472">Membrane</keyword>
<comment type="subcellular location">
    <subcellularLocation>
        <location evidence="1">Membrane</location>
        <topology evidence="1">Multi-pass membrane protein</topology>
    </subcellularLocation>
</comment>
<dbReference type="Pfam" id="PF02397">
    <property type="entry name" value="Bac_transf"/>
    <property type="match status" value="1"/>
</dbReference>
<evidence type="ECO:0000256" key="1">
    <source>
        <dbReference type="ARBA" id="ARBA00004141"/>
    </source>
</evidence>
<gene>
    <name evidence="9" type="ORF">A3J66_00490</name>
</gene>
<dbReference type="Pfam" id="PF13727">
    <property type="entry name" value="CoA_binding_3"/>
    <property type="match status" value="1"/>
</dbReference>
<dbReference type="GO" id="GO:0016780">
    <property type="term" value="F:phosphotransferase activity, for other substituted phosphate groups"/>
    <property type="evidence" value="ECO:0007669"/>
    <property type="project" value="TreeGrafter"/>
</dbReference>
<evidence type="ECO:0000256" key="6">
    <source>
        <dbReference type="ARBA" id="ARBA00023136"/>
    </source>
</evidence>
<dbReference type="PANTHER" id="PTHR30576">
    <property type="entry name" value="COLANIC BIOSYNTHESIS UDP-GLUCOSE LIPID CARRIER TRANSFERASE"/>
    <property type="match status" value="1"/>
</dbReference>
<comment type="caution">
    <text evidence="9">The sequence shown here is derived from an EMBL/GenBank/DDBJ whole genome shotgun (WGS) entry which is preliminary data.</text>
</comment>
<keyword evidence="3" id="KW-0808">Transferase</keyword>
<evidence type="ECO:0000256" key="7">
    <source>
        <dbReference type="SAM" id="Phobius"/>
    </source>
</evidence>
<dbReference type="InterPro" id="IPR003362">
    <property type="entry name" value="Bact_transf"/>
</dbReference>
<evidence type="ECO:0000313" key="9">
    <source>
        <dbReference type="EMBL" id="OGH68943.1"/>
    </source>
</evidence>
<reference evidence="9 10" key="1">
    <citation type="journal article" date="2016" name="Nat. Commun.">
        <title>Thousands of microbial genomes shed light on interconnected biogeochemical processes in an aquifer system.</title>
        <authorList>
            <person name="Anantharaman K."/>
            <person name="Brown C.T."/>
            <person name="Hug L.A."/>
            <person name="Sharon I."/>
            <person name="Castelle C.J."/>
            <person name="Probst A.J."/>
            <person name="Thomas B.C."/>
            <person name="Singh A."/>
            <person name="Wilkins M.J."/>
            <person name="Karaoz U."/>
            <person name="Brodie E.L."/>
            <person name="Williams K.H."/>
            <person name="Hubbard S.S."/>
            <person name="Banfield J.F."/>
        </authorList>
    </citation>
    <scope>NUCLEOTIDE SEQUENCE [LARGE SCALE GENOMIC DNA]</scope>
</reference>
<dbReference type="AlphaFoldDB" id="A0A1F6MBQ4"/>
<protein>
    <recommendedName>
        <fullName evidence="8">Bacterial sugar transferase domain-containing protein</fullName>
    </recommendedName>
</protein>
<feature type="domain" description="Bacterial sugar transferase" evidence="8">
    <location>
        <begin position="265"/>
        <end position="466"/>
    </location>
</feature>
<dbReference type="STRING" id="1798680.A3J66_00490"/>
<evidence type="ECO:0000256" key="2">
    <source>
        <dbReference type="ARBA" id="ARBA00006464"/>
    </source>
</evidence>
<evidence type="ECO:0000256" key="4">
    <source>
        <dbReference type="ARBA" id="ARBA00022692"/>
    </source>
</evidence>
<accession>A0A1F6MBQ4</accession>
<feature type="transmembrane region" description="Helical" evidence="7">
    <location>
        <begin position="7"/>
        <end position="31"/>
    </location>
</feature>
<proteinExistence type="inferred from homology"/>
<dbReference type="NCBIfam" id="TIGR03025">
    <property type="entry name" value="EPS_sugtrans"/>
    <property type="match status" value="1"/>
</dbReference>
<organism evidence="9 10">
    <name type="scientific">Candidatus Magasanikbacteria bacterium RIFCSPHIGHO2_02_FULL_47_14</name>
    <dbReference type="NCBI Taxonomy" id="1798680"/>
    <lineage>
        <taxon>Bacteria</taxon>
        <taxon>Candidatus Magasanikiibacteriota</taxon>
    </lineage>
</organism>
<feature type="transmembrane region" description="Helical" evidence="7">
    <location>
        <begin position="270"/>
        <end position="293"/>
    </location>
</feature>
<sequence>MKRFELFFMVLQVPVDFIGLILAAVCAYLLRFTEWAERLRPVMFDMALAEFLSRIFFVVIFWLVVFAFAGLYAPRPHRRFANDINRIIIASSAVIGVVAVYLLFTQQSFDSRFLIASSWILAVFFVILGRLIMRGLKGILYRMGLGLRRVAVIGNDSIATELIGVFERRPELGYHVVKQYDTFNVETRNALSAEPLDEIIMTNPRAHERDTLRALEFANQRHIGFKYSADLFATLSANMSIHPLAGVPIIEIKKTRLEGWGRVVKRLFDVVFSLLVIIVLSPVMVIVACVILIETGRPVIYKNERVGVRSRHFFTFKFRSMHQKDSTGVQFGTEGKKAEQREKNLIAKQNSKQGPIYKIANDPRITPFGRFLRRWSIDEIPQFFNVLHGEMSIVGPRPHQPREVAGYAKEHTVVFAIKPGITGLAQISGRSDLSFEDEMRLDALYIEKWSLWLDVIISIKTPFILFKKRKAL</sequence>
<comment type="similarity">
    <text evidence="2">Belongs to the bacterial sugar transferase family.</text>
</comment>
<evidence type="ECO:0000313" key="10">
    <source>
        <dbReference type="Proteomes" id="UP000176282"/>
    </source>
</evidence>
<name>A0A1F6MBQ4_9BACT</name>
<dbReference type="PANTHER" id="PTHR30576:SF10">
    <property type="entry name" value="SLL5057 PROTEIN"/>
    <property type="match status" value="1"/>
</dbReference>
<feature type="transmembrane region" description="Helical" evidence="7">
    <location>
        <begin position="84"/>
        <end position="104"/>
    </location>
</feature>
<evidence type="ECO:0000259" key="8">
    <source>
        <dbReference type="Pfam" id="PF02397"/>
    </source>
</evidence>
<feature type="transmembrane region" description="Helical" evidence="7">
    <location>
        <begin position="51"/>
        <end position="72"/>
    </location>
</feature>
<dbReference type="Proteomes" id="UP000176282">
    <property type="component" value="Unassembled WGS sequence"/>
</dbReference>
<dbReference type="InterPro" id="IPR017475">
    <property type="entry name" value="EPS_sugar_tfrase"/>
</dbReference>
<evidence type="ECO:0000256" key="5">
    <source>
        <dbReference type="ARBA" id="ARBA00022989"/>
    </source>
</evidence>
<keyword evidence="4 7" id="KW-0812">Transmembrane</keyword>
<keyword evidence="5 7" id="KW-1133">Transmembrane helix</keyword>
<evidence type="ECO:0000256" key="3">
    <source>
        <dbReference type="ARBA" id="ARBA00022679"/>
    </source>
</evidence>
<feature type="transmembrane region" description="Helical" evidence="7">
    <location>
        <begin position="116"/>
        <end position="133"/>
    </location>
</feature>
<dbReference type="EMBL" id="MFQB01000001">
    <property type="protein sequence ID" value="OGH68943.1"/>
    <property type="molecule type" value="Genomic_DNA"/>
</dbReference>